<dbReference type="InterPro" id="IPR016166">
    <property type="entry name" value="FAD-bd_PCMH"/>
</dbReference>
<dbReference type="Pfam" id="PF01565">
    <property type="entry name" value="FAD_binding_4"/>
    <property type="match status" value="1"/>
</dbReference>
<keyword evidence="7" id="KW-0274">FAD</keyword>
<dbReference type="PROSITE" id="PS51387">
    <property type="entry name" value="FAD_PCMH"/>
    <property type="match status" value="1"/>
</dbReference>
<dbReference type="SUPFAM" id="SSF56176">
    <property type="entry name" value="FAD-binding/transporter-associated domain-like"/>
    <property type="match status" value="1"/>
</dbReference>
<keyword evidence="6 10" id="KW-0732">Signal</keyword>
<dbReference type="OMA" id="HAYIRNP"/>
<dbReference type="Pfam" id="PF08031">
    <property type="entry name" value="BBE"/>
    <property type="match status" value="1"/>
</dbReference>
<evidence type="ECO:0000256" key="9">
    <source>
        <dbReference type="ARBA" id="ARBA00023180"/>
    </source>
</evidence>
<dbReference type="InterPro" id="IPR006094">
    <property type="entry name" value="Oxid_FAD_bind_N"/>
</dbReference>
<keyword evidence="8" id="KW-1015">Disulfide bond</keyword>
<feature type="domain" description="FAD-binding PCMH-type" evidence="11">
    <location>
        <begin position="73"/>
        <end position="247"/>
    </location>
</feature>
<reference evidence="12 13" key="1">
    <citation type="journal article" date="2013" name="Proc. Natl. Acad. Sci. U.S.A.">
        <title>Fine-scale variation in meiotic recombination in Mimulus inferred from population shotgun sequencing.</title>
        <authorList>
            <person name="Hellsten U."/>
            <person name="Wright K.M."/>
            <person name="Jenkins J."/>
            <person name="Shu S."/>
            <person name="Yuan Y."/>
            <person name="Wessler S.R."/>
            <person name="Schmutz J."/>
            <person name="Willis J.H."/>
            <person name="Rokhsar D.S."/>
        </authorList>
    </citation>
    <scope>NUCLEOTIDE SEQUENCE [LARGE SCALE GENOMIC DNA]</scope>
    <source>
        <strain evidence="13">cv. DUN x IM62</strain>
    </source>
</reference>
<comment type="pathway">
    <text evidence="2">Alkaloid biosynthesis.</text>
</comment>
<keyword evidence="13" id="KW-1185">Reference proteome</keyword>
<dbReference type="FunFam" id="3.30.43.10:FF:000004">
    <property type="entry name" value="Berberine bridge enzyme-like 15"/>
    <property type="match status" value="1"/>
</dbReference>
<evidence type="ECO:0000313" key="12">
    <source>
        <dbReference type="EMBL" id="EYU29613.1"/>
    </source>
</evidence>
<name>A0A022QQR0_ERYGU</name>
<keyword evidence="5" id="KW-0285">Flavoprotein</keyword>
<organism evidence="12 13">
    <name type="scientific">Erythranthe guttata</name>
    <name type="common">Yellow monkey flower</name>
    <name type="synonym">Mimulus guttatus</name>
    <dbReference type="NCBI Taxonomy" id="4155"/>
    <lineage>
        <taxon>Eukaryota</taxon>
        <taxon>Viridiplantae</taxon>
        <taxon>Streptophyta</taxon>
        <taxon>Embryophyta</taxon>
        <taxon>Tracheophyta</taxon>
        <taxon>Spermatophyta</taxon>
        <taxon>Magnoliopsida</taxon>
        <taxon>eudicotyledons</taxon>
        <taxon>Gunneridae</taxon>
        <taxon>Pentapetalae</taxon>
        <taxon>asterids</taxon>
        <taxon>lamiids</taxon>
        <taxon>Lamiales</taxon>
        <taxon>Phrymaceae</taxon>
        <taxon>Erythranthe</taxon>
    </lineage>
</organism>
<proteinExistence type="inferred from homology"/>
<keyword evidence="4" id="KW-0017">Alkaloid metabolism</keyword>
<dbReference type="PANTHER" id="PTHR32448">
    <property type="entry name" value="OS08G0158400 PROTEIN"/>
    <property type="match status" value="1"/>
</dbReference>
<dbReference type="Proteomes" id="UP000030748">
    <property type="component" value="Unassembled WGS sequence"/>
</dbReference>
<keyword evidence="9" id="KW-0325">Glycoprotein</keyword>
<evidence type="ECO:0000256" key="8">
    <source>
        <dbReference type="ARBA" id="ARBA00023157"/>
    </source>
</evidence>
<dbReference type="InterPro" id="IPR016167">
    <property type="entry name" value="FAD-bd_PCMH_sub1"/>
</dbReference>
<dbReference type="GO" id="GO:0071949">
    <property type="term" value="F:FAD binding"/>
    <property type="evidence" value="ECO:0007669"/>
    <property type="project" value="InterPro"/>
</dbReference>
<dbReference type="AlphaFoldDB" id="A0A022QQR0"/>
<dbReference type="EMBL" id="KI631185">
    <property type="protein sequence ID" value="EYU29613.1"/>
    <property type="molecule type" value="Genomic_DNA"/>
</dbReference>
<protein>
    <recommendedName>
        <fullName evidence="11">FAD-binding PCMH-type domain-containing protein</fullName>
    </recommendedName>
</protein>
<comment type="cofactor">
    <cofactor evidence="1">
        <name>FAD</name>
        <dbReference type="ChEBI" id="CHEBI:57692"/>
    </cofactor>
</comment>
<feature type="signal peptide" evidence="10">
    <location>
        <begin position="1"/>
        <end position="18"/>
    </location>
</feature>
<gene>
    <name evidence="12" type="ORF">MIMGU_mgv1a004108mg</name>
</gene>
<evidence type="ECO:0000259" key="11">
    <source>
        <dbReference type="PROSITE" id="PS51387"/>
    </source>
</evidence>
<dbReference type="GO" id="GO:0016491">
    <property type="term" value="F:oxidoreductase activity"/>
    <property type="evidence" value="ECO:0007669"/>
    <property type="project" value="InterPro"/>
</dbReference>
<evidence type="ECO:0000256" key="10">
    <source>
        <dbReference type="SAM" id="SignalP"/>
    </source>
</evidence>
<feature type="chain" id="PRO_5001504282" description="FAD-binding PCMH-type domain-containing protein" evidence="10">
    <location>
        <begin position="19"/>
        <end position="543"/>
    </location>
</feature>
<evidence type="ECO:0000256" key="2">
    <source>
        <dbReference type="ARBA" id="ARBA00004913"/>
    </source>
</evidence>
<evidence type="ECO:0000256" key="6">
    <source>
        <dbReference type="ARBA" id="ARBA00022729"/>
    </source>
</evidence>
<accession>A0A022QQR0</accession>
<evidence type="ECO:0000256" key="5">
    <source>
        <dbReference type="ARBA" id="ARBA00022630"/>
    </source>
</evidence>
<evidence type="ECO:0000313" key="13">
    <source>
        <dbReference type="Proteomes" id="UP000030748"/>
    </source>
</evidence>
<dbReference type="Gene3D" id="3.30.43.10">
    <property type="entry name" value="Uridine Diphospho-n-acetylenolpyruvylglucosamine Reductase, domain 2"/>
    <property type="match status" value="1"/>
</dbReference>
<evidence type="ECO:0000256" key="4">
    <source>
        <dbReference type="ARBA" id="ARBA00022589"/>
    </source>
</evidence>
<dbReference type="InterPro" id="IPR016169">
    <property type="entry name" value="FAD-bd_PCMH_sub2"/>
</dbReference>
<evidence type="ECO:0000256" key="1">
    <source>
        <dbReference type="ARBA" id="ARBA00001974"/>
    </source>
</evidence>
<evidence type="ECO:0000256" key="3">
    <source>
        <dbReference type="ARBA" id="ARBA00005466"/>
    </source>
</evidence>
<dbReference type="eggNOG" id="ENOG502QVY1">
    <property type="taxonomic scope" value="Eukaryota"/>
</dbReference>
<dbReference type="STRING" id="4155.A0A022QQR0"/>
<dbReference type="KEGG" id="egt:105966648"/>
<sequence length="543" mass="59871">MKYTYLLPIILLAAISFASNSVSTNGGVNLLQCLNSNSDPSQPISQALYFPTNSSYSDVLQSYIRNLLFSGPTTPKPQFIVAAAHVSHIQASIICAKSHGLEMRIRSGGHDFEGFSYVSGKPFFILDMFNLRAIHVSIEEETAWVETGATLGELYYRISEKSSTHAFPGGTCPSVGVGGHITAGGFGNMVRKYGLASDNVVDATLVDASGRLLDRKSMGEDLFWAVTGGGAASFGVVLAYKIRLVRVPATVSFAVIQITDGQHGNSNSNSNSNNFTDTVYKYLQIADKLNDEIFIKLAFNVVKVGRTKAVNGTFLILFLGNSESLVDLMNEKLPELGLTKPNCADVSWVESMVRWTAFPAGTPTSILLSRIHPGQARLKRKSDFLKNPISKKGLEIIFNKMKEPETPVLKFFPFGGIMNKVSSSAKPFPHRAGNIALIEIATNWNQTEGAQDDDYYMNITRKFYECITPFVSKSREAYLGYRDIDLGINNHGPNSYYEAAATYGFKYYKNNFHRLVQIKSKADPDDFFRYEQSIPIFPNIATA</sequence>
<dbReference type="Gene3D" id="3.40.462.20">
    <property type="match status" value="1"/>
</dbReference>
<comment type="similarity">
    <text evidence="3">Belongs to the oxygen-dependent FAD-linked oxidoreductase family.</text>
</comment>
<dbReference type="OrthoDB" id="407275at2759"/>
<dbReference type="InterPro" id="IPR012951">
    <property type="entry name" value="BBE"/>
</dbReference>
<dbReference type="InterPro" id="IPR036318">
    <property type="entry name" value="FAD-bd_PCMH-like_sf"/>
</dbReference>
<dbReference type="Gene3D" id="3.30.465.10">
    <property type="match status" value="1"/>
</dbReference>
<evidence type="ECO:0000256" key="7">
    <source>
        <dbReference type="ARBA" id="ARBA00022827"/>
    </source>
</evidence>